<dbReference type="AlphaFoldDB" id="A0A6A6NI04"/>
<dbReference type="CDD" id="cd01837">
    <property type="entry name" value="SGNH_plant_lipase_like"/>
    <property type="match status" value="1"/>
</dbReference>
<dbReference type="Pfam" id="PF00657">
    <property type="entry name" value="Lipase_GDSL"/>
    <property type="match status" value="1"/>
</dbReference>
<dbReference type="EMBL" id="JAAGAX010000001">
    <property type="protein sequence ID" value="KAF2324716.1"/>
    <property type="molecule type" value="Genomic_DNA"/>
</dbReference>
<dbReference type="PANTHER" id="PTHR45642:SF52">
    <property type="entry name" value="GDSL-LIKE LIPASE_ACYLHYDROLASE"/>
    <property type="match status" value="1"/>
</dbReference>
<evidence type="ECO:0000313" key="2">
    <source>
        <dbReference type="EMBL" id="KAF2324716.1"/>
    </source>
</evidence>
<comment type="similarity">
    <text evidence="1">Belongs to the 'GDSL' lipolytic enzyme family.</text>
</comment>
<dbReference type="GO" id="GO:0005576">
    <property type="term" value="C:extracellular region"/>
    <property type="evidence" value="ECO:0007669"/>
    <property type="project" value="TreeGrafter"/>
</dbReference>
<dbReference type="PANTHER" id="PTHR45642">
    <property type="entry name" value="GDSL ESTERASE/LIPASE EXL3"/>
    <property type="match status" value="1"/>
</dbReference>
<protein>
    <submittedName>
        <fullName evidence="2">Uncharacterized protein</fullName>
    </submittedName>
</protein>
<dbReference type="InterPro" id="IPR036514">
    <property type="entry name" value="SGNH_hydro_sf"/>
</dbReference>
<dbReference type="Proteomes" id="UP000467840">
    <property type="component" value="Chromosome 5"/>
</dbReference>
<dbReference type="Gene3D" id="3.40.50.1110">
    <property type="entry name" value="SGNH hydrolase"/>
    <property type="match status" value="1"/>
</dbReference>
<reference evidence="2 3" key="1">
    <citation type="journal article" date="2020" name="Mol. Plant">
        <title>The Chromosome-Based Rubber Tree Genome Provides New Insights into Spurge Genome Evolution and Rubber Biosynthesis.</title>
        <authorList>
            <person name="Liu J."/>
            <person name="Shi C."/>
            <person name="Shi C.C."/>
            <person name="Li W."/>
            <person name="Zhang Q.J."/>
            <person name="Zhang Y."/>
            <person name="Li K."/>
            <person name="Lu H.F."/>
            <person name="Shi C."/>
            <person name="Zhu S.T."/>
            <person name="Xiao Z.Y."/>
            <person name="Nan H."/>
            <person name="Yue Y."/>
            <person name="Zhu X.G."/>
            <person name="Wu Y."/>
            <person name="Hong X.N."/>
            <person name="Fan G.Y."/>
            <person name="Tong Y."/>
            <person name="Zhang D."/>
            <person name="Mao C.L."/>
            <person name="Liu Y.L."/>
            <person name="Hao S.J."/>
            <person name="Liu W.Q."/>
            <person name="Lv M.Q."/>
            <person name="Zhang H.B."/>
            <person name="Liu Y."/>
            <person name="Hu-Tang G.R."/>
            <person name="Wang J.P."/>
            <person name="Wang J.H."/>
            <person name="Sun Y.H."/>
            <person name="Ni S.B."/>
            <person name="Chen W.B."/>
            <person name="Zhang X.C."/>
            <person name="Jiao Y.N."/>
            <person name="Eichler E.E."/>
            <person name="Li G.H."/>
            <person name="Liu X."/>
            <person name="Gao L.Z."/>
        </authorList>
    </citation>
    <scope>NUCLEOTIDE SEQUENCE [LARGE SCALE GENOMIC DNA]</scope>
    <source>
        <strain evidence="3">cv. GT1</strain>
        <tissue evidence="2">Leaf</tissue>
    </source>
</reference>
<dbReference type="InterPro" id="IPR008265">
    <property type="entry name" value="Lipase_GDSL_AS"/>
</dbReference>
<dbReference type="GO" id="GO:0016298">
    <property type="term" value="F:lipase activity"/>
    <property type="evidence" value="ECO:0007669"/>
    <property type="project" value="InterPro"/>
</dbReference>
<dbReference type="InterPro" id="IPR001087">
    <property type="entry name" value="GDSL"/>
</dbReference>
<evidence type="ECO:0000256" key="1">
    <source>
        <dbReference type="ARBA" id="ARBA00008668"/>
    </source>
</evidence>
<evidence type="ECO:0000313" key="3">
    <source>
        <dbReference type="Proteomes" id="UP000467840"/>
    </source>
</evidence>
<sequence length="370" mass="40207">MLAPQTSLGKMEFFYVKIHYPASTILLPLSILLLFCIAEASNGTIPAVIAFGDSILDTGNNNNLKTLTKCNVPPYGRNFPGGIATGRCSDGKIFSDLVASGVGVKDLLPAYLDPNLQDNDLPTGVSFASAGSGLDPLTAGIQSILSITDQFHLFEEYTSKLKRVVGEEKAEAIIFNSLFVISSGNNDLAITYFILHLRSLQYDVSSYTSLLVSRATKFAKDLYGLGPRRIAFLGTIPIGCVPFFRTVEGGLYRACGEDSNQAANMFNYKLSSELSVLNSSLANATIFYLDVYNPLLALIQNPQGSGFEETTSGCCGTGEIEVTALFCNQLNPFTCPDTSKYLFWDSAHPTERAYRILVSQILQEYGKNFS</sequence>
<keyword evidence="3" id="KW-1185">Reference proteome</keyword>
<dbReference type="GO" id="GO:0006629">
    <property type="term" value="P:lipid metabolic process"/>
    <property type="evidence" value="ECO:0007669"/>
    <property type="project" value="InterPro"/>
</dbReference>
<dbReference type="InterPro" id="IPR050592">
    <property type="entry name" value="GDSL_lipolytic_enzyme"/>
</dbReference>
<proteinExistence type="inferred from homology"/>
<name>A0A6A6NI04_HEVBR</name>
<dbReference type="SUPFAM" id="SSF52266">
    <property type="entry name" value="SGNH hydrolase"/>
    <property type="match status" value="1"/>
</dbReference>
<dbReference type="InterPro" id="IPR035669">
    <property type="entry name" value="SGNH_plant_lipase-like"/>
</dbReference>
<accession>A0A6A6NI04</accession>
<gene>
    <name evidence="2" type="ORF">GH714_016453</name>
</gene>
<dbReference type="FunFam" id="3.40.50.1110:FF:000003">
    <property type="entry name" value="GDSL esterase/lipase APG"/>
    <property type="match status" value="1"/>
</dbReference>
<organism evidence="2 3">
    <name type="scientific">Hevea brasiliensis</name>
    <name type="common">Para rubber tree</name>
    <name type="synonym">Siphonia brasiliensis</name>
    <dbReference type="NCBI Taxonomy" id="3981"/>
    <lineage>
        <taxon>Eukaryota</taxon>
        <taxon>Viridiplantae</taxon>
        <taxon>Streptophyta</taxon>
        <taxon>Embryophyta</taxon>
        <taxon>Tracheophyta</taxon>
        <taxon>Spermatophyta</taxon>
        <taxon>Magnoliopsida</taxon>
        <taxon>eudicotyledons</taxon>
        <taxon>Gunneridae</taxon>
        <taxon>Pentapetalae</taxon>
        <taxon>rosids</taxon>
        <taxon>fabids</taxon>
        <taxon>Malpighiales</taxon>
        <taxon>Euphorbiaceae</taxon>
        <taxon>Crotonoideae</taxon>
        <taxon>Micrandreae</taxon>
        <taxon>Hevea</taxon>
    </lineage>
</organism>
<comment type="caution">
    <text evidence="2">The sequence shown here is derived from an EMBL/GenBank/DDBJ whole genome shotgun (WGS) entry which is preliminary data.</text>
</comment>
<dbReference type="PROSITE" id="PS01098">
    <property type="entry name" value="LIPASE_GDSL_SER"/>
    <property type="match status" value="1"/>
</dbReference>